<name>A0A212FPL3_DANPL</name>
<dbReference type="KEGG" id="dpl:KGM_214240"/>
<keyword evidence="2" id="KW-0732">Signal</keyword>
<dbReference type="InParanoid" id="A0A212FPL3"/>
<proteinExistence type="predicted"/>
<gene>
    <name evidence="3" type="ORF">KGM_214240</name>
</gene>
<feature type="signal peptide" evidence="2">
    <location>
        <begin position="1"/>
        <end position="19"/>
    </location>
</feature>
<organism evidence="3 4">
    <name type="scientific">Danaus plexippus plexippus</name>
    <dbReference type="NCBI Taxonomy" id="278856"/>
    <lineage>
        <taxon>Eukaryota</taxon>
        <taxon>Metazoa</taxon>
        <taxon>Ecdysozoa</taxon>
        <taxon>Arthropoda</taxon>
        <taxon>Hexapoda</taxon>
        <taxon>Insecta</taxon>
        <taxon>Pterygota</taxon>
        <taxon>Neoptera</taxon>
        <taxon>Endopterygota</taxon>
        <taxon>Lepidoptera</taxon>
        <taxon>Glossata</taxon>
        <taxon>Ditrysia</taxon>
        <taxon>Papilionoidea</taxon>
        <taxon>Nymphalidae</taxon>
        <taxon>Danainae</taxon>
        <taxon>Danaini</taxon>
        <taxon>Danaina</taxon>
        <taxon>Danaus</taxon>
        <taxon>Danaus</taxon>
    </lineage>
</organism>
<keyword evidence="4" id="KW-1185">Reference proteome</keyword>
<evidence type="ECO:0000256" key="1">
    <source>
        <dbReference type="SAM" id="MobiDB-lite"/>
    </source>
</evidence>
<comment type="caution">
    <text evidence="3">The sequence shown here is derived from an EMBL/GenBank/DDBJ whole genome shotgun (WGS) entry which is preliminary data.</text>
</comment>
<reference evidence="3 4" key="1">
    <citation type="journal article" date="2011" name="Cell">
        <title>The monarch butterfly genome yields insights into long-distance migration.</title>
        <authorList>
            <person name="Zhan S."/>
            <person name="Merlin C."/>
            <person name="Boore J.L."/>
            <person name="Reppert S.M."/>
        </authorList>
    </citation>
    <scope>NUCLEOTIDE SEQUENCE [LARGE SCALE GENOMIC DNA]</scope>
    <source>
        <strain evidence="3">F-2</strain>
    </source>
</reference>
<sequence length="242" mass="27055">MSNDTFLSIFLLVIADARFCGNIILYQKNNRDSVESNKRESSFKEASVKYFSKLGRRPMFIIGNNRNHPRRPLSSLLPLSLPSATATCPAAAPAKPITLWVYLRGGEGSEGVGVRLFVACLMYAPPPRRQTRRRRDAVPQCRYRAPTTSSSAFAVYVHANLEPDRDAKTPLRVQVSALNDSGTLVACKMPPEIIIKCRPIYRSDPHPKMHTPNSRAWGRPKFEIKKSSARGVNTRPPRVSAH</sequence>
<evidence type="ECO:0000313" key="4">
    <source>
        <dbReference type="Proteomes" id="UP000007151"/>
    </source>
</evidence>
<dbReference type="EMBL" id="AGBW02001662">
    <property type="protein sequence ID" value="OWR55691.1"/>
    <property type="molecule type" value="Genomic_DNA"/>
</dbReference>
<dbReference type="AlphaFoldDB" id="A0A212FPL3"/>
<feature type="region of interest" description="Disordered" evidence="1">
    <location>
        <begin position="205"/>
        <end position="242"/>
    </location>
</feature>
<evidence type="ECO:0000256" key="2">
    <source>
        <dbReference type="SAM" id="SignalP"/>
    </source>
</evidence>
<accession>A0A212FPL3</accession>
<evidence type="ECO:0000313" key="3">
    <source>
        <dbReference type="EMBL" id="OWR55691.1"/>
    </source>
</evidence>
<dbReference type="Proteomes" id="UP000007151">
    <property type="component" value="Unassembled WGS sequence"/>
</dbReference>
<protein>
    <submittedName>
        <fullName evidence="3">Uncharacterized protein</fullName>
    </submittedName>
</protein>
<feature type="chain" id="PRO_5012532837" evidence="2">
    <location>
        <begin position="20"/>
        <end position="242"/>
    </location>
</feature>